<keyword evidence="2" id="KW-0472">Membrane</keyword>
<feature type="compositionally biased region" description="Low complexity" evidence="1">
    <location>
        <begin position="110"/>
        <end position="128"/>
    </location>
</feature>
<feature type="transmembrane region" description="Helical" evidence="2">
    <location>
        <begin position="58"/>
        <end position="81"/>
    </location>
</feature>
<sequence length="214" mass="24685">MRFLRKELHLTLIITISILAIFIKQEKLMINSEKPKNCYDAFFPPPVKYKTELNWIDALIIIISLIVPAYLLLLCYLSAILPKTDQFDKLEWVKRKIKDMGGEKQPAMVWTPWTPTTKTTTTTTTSTTRYRSDDSARNIIEFSDDDDNDEKKKEEEAKEVLNLDKLQAVPADKSASFAYKQEEKQFEISTQEMTREELEKLGADIPLTSDKKAG</sequence>
<keyword evidence="2" id="KW-1133">Transmembrane helix</keyword>
<feature type="compositionally biased region" description="Basic and acidic residues" evidence="1">
    <location>
        <begin position="193"/>
        <end position="202"/>
    </location>
</feature>
<name>A0A9P1I3S1_9PELO</name>
<evidence type="ECO:0000256" key="2">
    <source>
        <dbReference type="SAM" id="Phobius"/>
    </source>
</evidence>
<keyword evidence="2" id="KW-0812">Transmembrane</keyword>
<feature type="region of interest" description="Disordered" evidence="1">
    <location>
        <begin position="108"/>
        <end position="130"/>
    </location>
</feature>
<reference evidence="3" key="1">
    <citation type="submission" date="2022-11" db="EMBL/GenBank/DDBJ databases">
        <authorList>
            <person name="Kikuchi T."/>
        </authorList>
    </citation>
    <scope>NUCLEOTIDE SEQUENCE</scope>
    <source>
        <strain evidence="3">PS1010</strain>
    </source>
</reference>
<dbReference type="Proteomes" id="UP001152747">
    <property type="component" value="Unassembled WGS sequence"/>
</dbReference>
<organism evidence="3 4">
    <name type="scientific">Caenorhabditis angaria</name>
    <dbReference type="NCBI Taxonomy" id="860376"/>
    <lineage>
        <taxon>Eukaryota</taxon>
        <taxon>Metazoa</taxon>
        <taxon>Ecdysozoa</taxon>
        <taxon>Nematoda</taxon>
        <taxon>Chromadorea</taxon>
        <taxon>Rhabditida</taxon>
        <taxon>Rhabditina</taxon>
        <taxon>Rhabditomorpha</taxon>
        <taxon>Rhabditoidea</taxon>
        <taxon>Rhabditidae</taxon>
        <taxon>Peloderinae</taxon>
        <taxon>Caenorhabditis</taxon>
    </lineage>
</organism>
<evidence type="ECO:0000313" key="4">
    <source>
        <dbReference type="Proteomes" id="UP001152747"/>
    </source>
</evidence>
<comment type="caution">
    <text evidence="3">The sequence shown here is derived from an EMBL/GenBank/DDBJ whole genome shotgun (WGS) entry which is preliminary data.</text>
</comment>
<gene>
    <name evidence="3" type="ORF">CAMP_LOCUS82</name>
</gene>
<accession>A0A9P1I3S1</accession>
<evidence type="ECO:0000313" key="3">
    <source>
        <dbReference type="EMBL" id="CAI5437445.1"/>
    </source>
</evidence>
<evidence type="ECO:0000256" key="1">
    <source>
        <dbReference type="SAM" id="MobiDB-lite"/>
    </source>
</evidence>
<dbReference type="EMBL" id="CANHGI010000001">
    <property type="protein sequence ID" value="CAI5437445.1"/>
    <property type="molecule type" value="Genomic_DNA"/>
</dbReference>
<feature type="region of interest" description="Disordered" evidence="1">
    <location>
        <begin position="193"/>
        <end position="214"/>
    </location>
</feature>
<feature type="transmembrane region" description="Helical" evidence="2">
    <location>
        <begin position="7"/>
        <end position="23"/>
    </location>
</feature>
<protein>
    <submittedName>
        <fullName evidence="3">Uncharacterized protein</fullName>
    </submittedName>
</protein>
<keyword evidence="4" id="KW-1185">Reference proteome</keyword>
<proteinExistence type="predicted"/>
<dbReference type="AlphaFoldDB" id="A0A9P1I3S1"/>